<name>A0A9J6CAA0_POLVA</name>
<evidence type="ECO:0000256" key="2">
    <source>
        <dbReference type="ARBA" id="ARBA00022801"/>
    </source>
</evidence>
<gene>
    <name evidence="8" type="ORF">PVAND_008455</name>
</gene>
<dbReference type="SUPFAM" id="SSF50494">
    <property type="entry name" value="Trypsin-like serine proteases"/>
    <property type="match status" value="1"/>
</dbReference>
<evidence type="ECO:0000256" key="4">
    <source>
        <dbReference type="ARBA" id="ARBA00023157"/>
    </source>
</evidence>
<keyword evidence="4" id="KW-1015">Disulfide bond</keyword>
<organism evidence="8 9">
    <name type="scientific">Polypedilum vanderplanki</name>
    <name type="common">Sleeping chironomid midge</name>
    <dbReference type="NCBI Taxonomy" id="319348"/>
    <lineage>
        <taxon>Eukaryota</taxon>
        <taxon>Metazoa</taxon>
        <taxon>Ecdysozoa</taxon>
        <taxon>Arthropoda</taxon>
        <taxon>Hexapoda</taxon>
        <taxon>Insecta</taxon>
        <taxon>Pterygota</taxon>
        <taxon>Neoptera</taxon>
        <taxon>Endopterygota</taxon>
        <taxon>Diptera</taxon>
        <taxon>Nematocera</taxon>
        <taxon>Chironomoidea</taxon>
        <taxon>Chironomidae</taxon>
        <taxon>Chironominae</taxon>
        <taxon>Polypedilum</taxon>
        <taxon>Polypedilum</taxon>
    </lineage>
</organism>
<keyword evidence="6" id="KW-0732">Signal</keyword>
<dbReference type="PROSITE" id="PS50240">
    <property type="entry name" value="TRYPSIN_DOM"/>
    <property type="match status" value="1"/>
</dbReference>
<dbReference type="PRINTS" id="PR00722">
    <property type="entry name" value="CHYMOTRYPSIN"/>
</dbReference>
<sequence length="248" mass="26740">MKNSVVIFLLFNFIFISNAFFDSKIVGGSTVQLGQIPSQISLRTQANVHFCGGALISGRWVITSGQCTSGRAHNSINAVAGTVTLNVGGITQRSVRIVQHPQFHIISLANDVSLIETENSFTMTQHIQTINLGVANLGENIAVQLSGFGATQSSGPLSNNLQRVNVVTITNAACISQLGNQNLQVNDAKLCTFLSGRGMCTGDQGGPVIDMNNQLVAIKSWNIQCFQNFPDGHERIFVHRNWILSVIS</sequence>
<feature type="chain" id="PRO_5039891900" description="Peptidase S1 domain-containing protein" evidence="6">
    <location>
        <begin position="20"/>
        <end position="248"/>
    </location>
</feature>
<evidence type="ECO:0000256" key="6">
    <source>
        <dbReference type="SAM" id="SignalP"/>
    </source>
</evidence>
<protein>
    <recommendedName>
        <fullName evidence="7">Peptidase S1 domain-containing protein</fullName>
    </recommendedName>
</protein>
<evidence type="ECO:0000256" key="3">
    <source>
        <dbReference type="ARBA" id="ARBA00022825"/>
    </source>
</evidence>
<dbReference type="InterPro" id="IPR009003">
    <property type="entry name" value="Peptidase_S1_PA"/>
</dbReference>
<proteinExistence type="inferred from homology"/>
<comment type="similarity">
    <text evidence="5">Belongs to the peptidase S1 family. CLIP subfamily.</text>
</comment>
<comment type="caution">
    <text evidence="8">The sequence shown here is derived from an EMBL/GenBank/DDBJ whole genome shotgun (WGS) entry which is preliminary data.</text>
</comment>
<dbReference type="EMBL" id="JADBJN010000002">
    <property type="protein sequence ID" value="KAG5678821.1"/>
    <property type="molecule type" value="Genomic_DNA"/>
</dbReference>
<dbReference type="GO" id="GO:0006508">
    <property type="term" value="P:proteolysis"/>
    <property type="evidence" value="ECO:0007669"/>
    <property type="project" value="UniProtKB-KW"/>
</dbReference>
<feature type="domain" description="Peptidase S1" evidence="7">
    <location>
        <begin position="25"/>
        <end position="248"/>
    </location>
</feature>
<keyword evidence="9" id="KW-1185">Reference proteome</keyword>
<dbReference type="InterPro" id="IPR001314">
    <property type="entry name" value="Peptidase_S1A"/>
</dbReference>
<dbReference type="InterPro" id="IPR001254">
    <property type="entry name" value="Trypsin_dom"/>
</dbReference>
<reference evidence="8" key="1">
    <citation type="submission" date="2021-03" db="EMBL/GenBank/DDBJ databases">
        <title>Chromosome level genome of the anhydrobiotic midge Polypedilum vanderplanki.</title>
        <authorList>
            <person name="Yoshida Y."/>
            <person name="Kikawada T."/>
            <person name="Gusev O."/>
        </authorList>
    </citation>
    <scope>NUCLEOTIDE SEQUENCE</scope>
    <source>
        <strain evidence="8">NIAS01</strain>
        <tissue evidence="8">Whole body or cell culture</tissue>
    </source>
</reference>
<evidence type="ECO:0000313" key="9">
    <source>
        <dbReference type="Proteomes" id="UP001107558"/>
    </source>
</evidence>
<dbReference type="PANTHER" id="PTHR24276">
    <property type="entry name" value="POLYSERASE-RELATED"/>
    <property type="match status" value="1"/>
</dbReference>
<dbReference type="FunFam" id="2.40.10.10:FF:000068">
    <property type="entry name" value="transmembrane protease serine 2"/>
    <property type="match status" value="1"/>
</dbReference>
<evidence type="ECO:0000256" key="5">
    <source>
        <dbReference type="ARBA" id="ARBA00024195"/>
    </source>
</evidence>
<keyword evidence="3" id="KW-0720">Serine protease</keyword>
<dbReference type="Pfam" id="PF00089">
    <property type="entry name" value="Trypsin"/>
    <property type="match status" value="1"/>
</dbReference>
<dbReference type="OrthoDB" id="8440449at2759"/>
<accession>A0A9J6CAA0</accession>
<evidence type="ECO:0000256" key="1">
    <source>
        <dbReference type="ARBA" id="ARBA00022670"/>
    </source>
</evidence>
<dbReference type="InterPro" id="IPR043504">
    <property type="entry name" value="Peptidase_S1_PA_chymotrypsin"/>
</dbReference>
<dbReference type="Gene3D" id="2.40.10.10">
    <property type="entry name" value="Trypsin-like serine proteases"/>
    <property type="match status" value="1"/>
</dbReference>
<feature type="signal peptide" evidence="6">
    <location>
        <begin position="1"/>
        <end position="19"/>
    </location>
</feature>
<evidence type="ECO:0000259" key="7">
    <source>
        <dbReference type="PROSITE" id="PS50240"/>
    </source>
</evidence>
<dbReference type="InterPro" id="IPR050430">
    <property type="entry name" value="Peptidase_S1"/>
</dbReference>
<dbReference type="SMART" id="SM00020">
    <property type="entry name" value="Tryp_SPc"/>
    <property type="match status" value="1"/>
</dbReference>
<dbReference type="Proteomes" id="UP001107558">
    <property type="component" value="Chromosome 2"/>
</dbReference>
<dbReference type="AlphaFoldDB" id="A0A9J6CAA0"/>
<dbReference type="CDD" id="cd00190">
    <property type="entry name" value="Tryp_SPc"/>
    <property type="match status" value="1"/>
</dbReference>
<dbReference type="PANTHER" id="PTHR24276:SF91">
    <property type="entry name" value="AT26814P-RELATED"/>
    <property type="match status" value="1"/>
</dbReference>
<evidence type="ECO:0000313" key="8">
    <source>
        <dbReference type="EMBL" id="KAG5678821.1"/>
    </source>
</evidence>
<keyword evidence="1" id="KW-0645">Protease</keyword>
<keyword evidence="2" id="KW-0378">Hydrolase</keyword>
<dbReference type="GO" id="GO:0004252">
    <property type="term" value="F:serine-type endopeptidase activity"/>
    <property type="evidence" value="ECO:0007669"/>
    <property type="project" value="InterPro"/>
</dbReference>